<dbReference type="STRING" id="1231339.Abci_010_025"/>
<dbReference type="AlphaFoldDB" id="A0A0D6N362"/>
<comment type="caution">
    <text evidence="1">The sequence shown here is derived from an EMBL/GenBank/DDBJ whole genome shotgun (WGS) entry which is preliminary data.</text>
</comment>
<reference evidence="2 4" key="2">
    <citation type="submission" date="2019-07" db="EMBL/GenBank/DDBJ databases">
        <title>Whole genome shotgun sequence of Acetobacter cibinongensis NBRC 16605.</title>
        <authorList>
            <person name="Hosoyama A."/>
            <person name="Uohara A."/>
            <person name="Ohji S."/>
            <person name="Ichikawa N."/>
        </authorList>
    </citation>
    <scope>NUCLEOTIDE SEQUENCE [LARGE SCALE GENOMIC DNA]</scope>
    <source>
        <strain evidence="2 4">NBRC 16605</strain>
    </source>
</reference>
<evidence type="ECO:0000313" key="2">
    <source>
        <dbReference type="EMBL" id="GEL58344.1"/>
    </source>
</evidence>
<organism evidence="1 3">
    <name type="scientific">Acetobacter cibinongensis</name>
    <dbReference type="NCBI Taxonomy" id="146475"/>
    <lineage>
        <taxon>Bacteria</taxon>
        <taxon>Pseudomonadati</taxon>
        <taxon>Pseudomonadota</taxon>
        <taxon>Alphaproteobacteria</taxon>
        <taxon>Acetobacterales</taxon>
        <taxon>Acetobacteraceae</taxon>
        <taxon>Acetobacter</taxon>
    </lineage>
</organism>
<evidence type="ECO:0000313" key="3">
    <source>
        <dbReference type="Proteomes" id="UP000032671"/>
    </source>
</evidence>
<dbReference type="EMBL" id="BJVU01000002">
    <property type="protein sequence ID" value="GEL58344.1"/>
    <property type="molecule type" value="Genomic_DNA"/>
</dbReference>
<evidence type="ECO:0000313" key="1">
    <source>
        <dbReference type="EMBL" id="GAN60160.1"/>
    </source>
</evidence>
<evidence type="ECO:0000313" key="4">
    <source>
        <dbReference type="Proteomes" id="UP000321891"/>
    </source>
</evidence>
<dbReference type="Proteomes" id="UP000032671">
    <property type="component" value="Unassembled WGS sequence"/>
</dbReference>
<keyword evidence="4" id="KW-1185">Reference proteome</keyword>
<name>A0A0D6N362_9PROT</name>
<accession>A0A6N3SMT1</accession>
<protein>
    <submittedName>
        <fullName evidence="1">Uncharacterized protein</fullName>
    </submittedName>
</protein>
<reference evidence="1 3" key="1">
    <citation type="submission" date="2012-11" db="EMBL/GenBank/DDBJ databases">
        <title>Whole genome sequence of Acetobacter cibinongensis 4H-1.</title>
        <authorList>
            <person name="Azuma Y."/>
            <person name="Higashiura N."/>
            <person name="Hirakawa H."/>
            <person name="Matsushita K."/>
        </authorList>
    </citation>
    <scope>NUCLEOTIDE SEQUENCE [LARGE SCALE GENOMIC DNA]</scope>
    <source>
        <strain evidence="1 3">4H-1</strain>
    </source>
</reference>
<dbReference type="EMBL" id="BAMV01000010">
    <property type="protein sequence ID" value="GAN60160.1"/>
    <property type="molecule type" value="Genomic_DNA"/>
</dbReference>
<accession>A0A0D6N362</accession>
<sequence>MPRREPMNPMNRPTLLSRRKVLGGAVAGLCAVTGKTAQAHQDLTAESGRLIVAGVADSQCGRWADILVPALAEALHVPPFTVTTTTGWDGVTGANLFDIQQEQAIPPAGLIVPGRAVLAAMCGDSRVHYDYQRWVPTFLSHQPMVAVGRASLHRSLSSIIKGQPLRVAVSTYAGAELPTLLALDLLALRPLPVPGFGTPSAAIDALRAGTVEVIQLPFDGEYAGLMASLQEDGFEPLFANALPKDVFQHRGLPPDFTAIYTQERKRAPSSLEYDVWSATTAACAMKAGVMLPILSSPSQVALWRHACQTVASQQDLRSHARDENEVMVTGNACAAAYTLMMPDVSVLMALRRWLSLNIPKWRDTLARRSGPPAPQQNPN</sequence>
<proteinExistence type="predicted"/>
<dbReference type="Proteomes" id="UP000321891">
    <property type="component" value="Unassembled WGS sequence"/>
</dbReference>
<gene>
    <name evidence="1" type="ORF">Abci_010_025</name>
    <name evidence="2" type="ORF">ACI01nite_09460</name>
</gene>